<name>A0AA46Z9E5_VIBPH</name>
<proteinExistence type="predicted"/>
<evidence type="ECO:0000313" key="2">
    <source>
        <dbReference type="Proteomes" id="UP001163036"/>
    </source>
</evidence>
<geneLocation type="plasmid" evidence="1 2">
    <name>pVP-16-VB00198-1</name>
</geneLocation>
<dbReference type="Proteomes" id="UP001163036">
    <property type="component" value="Plasmid pVP-16-VB00198-1"/>
</dbReference>
<dbReference type="RefSeq" id="WP_258667390.1">
    <property type="nucleotide sequence ID" value="NZ_CP062152.1"/>
</dbReference>
<gene>
    <name evidence="1" type="ORF">M5598_24445</name>
</gene>
<accession>A0AA46Z9E5</accession>
<sequence length="54" mass="6330">MNIDDIVINAEYETLIEQSFSKQEEGKSNFFDSETSKEIMIKKKSKIKQSKDKK</sequence>
<organism evidence="1 2">
    <name type="scientific">Vibrio parahaemolyticus</name>
    <dbReference type="NCBI Taxonomy" id="670"/>
    <lineage>
        <taxon>Bacteria</taxon>
        <taxon>Pseudomonadati</taxon>
        <taxon>Pseudomonadota</taxon>
        <taxon>Gammaproteobacteria</taxon>
        <taxon>Vibrionales</taxon>
        <taxon>Vibrionaceae</taxon>
        <taxon>Vibrio</taxon>
    </lineage>
</organism>
<protein>
    <submittedName>
        <fullName evidence="1">Uncharacterized protein</fullName>
    </submittedName>
</protein>
<dbReference type="EMBL" id="CP097357">
    <property type="protein sequence ID" value="UYV30204.1"/>
    <property type="molecule type" value="Genomic_DNA"/>
</dbReference>
<reference evidence="1" key="1">
    <citation type="submission" date="2022-05" db="EMBL/GenBank/DDBJ databases">
        <title>Megaplasmid of Vibrio parahaemolyticus.</title>
        <authorList>
            <person name="Strauch E."/>
            <person name="Borowiak M."/>
        </authorList>
    </citation>
    <scope>NUCLEOTIDE SEQUENCE</scope>
    <source>
        <strain evidence="1">16-VB00198</strain>
        <plasmid evidence="1">pVP-16-VB00198-1</plasmid>
    </source>
</reference>
<evidence type="ECO:0000313" key="1">
    <source>
        <dbReference type="EMBL" id="UYV30204.1"/>
    </source>
</evidence>
<keyword evidence="1" id="KW-0614">Plasmid</keyword>
<dbReference type="AlphaFoldDB" id="A0AA46Z9E5"/>